<comment type="caution">
    <text evidence="1">The sequence shown here is derived from an EMBL/GenBank/DDBJ whole genome shotgun (WGS) entry which is preliminary data.</text>
</comment>
<reference evidence="1" key="2">
    <citation type="journal article" date="2020" name="Nat. Commun.">
        <title>Large-scale genome sequencing of mycorrhizal fungi provides insights into the early evolution of symbiotic traits.</title>
        <authorList>
            <person name="Miyauchi S."/>
            <person name="Kiss E."/>
            <person name="Kuo A."/>
            <person name="Drula E."/>
            <person name="Kohler A."/>
            <person name="Sanchez-Garcia M."/>
            <person name="Morin E."/>
            <person name="Andreopoulos B."/>
            <person name="Barry K.W."/>
            <person name="Bonito G."/>
            <person name="Buee M."/>
            <person name="Carver A."/>
            <person name="Chen C."/>
            <person name="Cichocki N."/>
            <person name="Clum A."/>
            <person name="Culley D."/>
            <person name="Crous P.W."/>
            <person name="Fauchery L."/>
            <person name="Girlanda M."/>
            <person name="Hayes R.D."/>
            <person name="Keri Z."/>
            <person name="LaButti K."/>
            <person name="Lipzen A."/>
            <person name="Lombard V."/>
            <person name="Magnuson J."/>
            <person name="Maillard F."/>
            <person name="Murat C."/>
            <person name="Nolan M."/>
            <person name="Ohm R.A."/>
            <person name="Pangilinan J."/>
            <person name="Pereira M.F."/>
            <person name="Perotto S."/>
            <person name="Peter M."/>
            <person name="Pfister S."/>
            <person name="Riley R."/>
            <person name="Sitrit Y."/>
            <person name="Stielow J.B."/>
            <person name="Szollosi G."/>
            <person name="Zifcakova L."/>
            <person name="Stursova M."/>
            <person name="Spatafora J.W."/>
            <person name="Tedersoo L."/>
            <person name="Vaario L.M."/>
            <person name="Yamada A."/>
            <person name="Yan M."/>
            <person name="Wang P."/>
            <person name="Xu J."/>
            <person name="Bruns T."/>
            <person name="Baldrian P."/>
            <person name="Vilgalys R."/>
            <person name="Dunand C."/>
            <person name="Henrissat B."/>
            <person name="Grigoriev I.V."/>
            <person name="Hibbett D."/>
            <person name="Nagy L.G."/>
            <person name="Martin F.M."/>
        </authorList>
    </citation>
    <scope>NUCLEOTIDE SEQUENCE</scope>
    <source>
        <strain evidence="1">Prilba</strain>
    </source>
</reference>
<protein>
    <submittedName>
        <fullName evidence="1">Uncharacterized protein</fullName>
    </submittedName>
</protein>
<dbReference type="Proteomes" id="UP000759537">
    <property type="component" value="Unassembled WGS sequence"/>
</dbReference>
<evidence type="ECO:0000313" key="1">
    <source>
        <dbReference type="EMBL" id="KAF8471369.1"/>
    </source>
</evidence>
<dbReference type="EMBL" id="WHVB01000023">
    <property type="protein sequence ID" value="KAF8471369.1"/>
    <property type="molecule type" value="Genomic_DNA"/>
</dbReference>
<dbReference type="AlphaFoldDB" id="A0A9P5MPG7"/>
<evidence type="ECO:0000313" key="2">
    <source>
        <dbReference type="Proteomes" id="UP000759537"/>
    </source>
</evidence>
<organism evidence="1 2">
    <name type="scientific">Russula ochroleuca</name>
    <dbReference type="NCBI Taxonomy" id="152965"/>
    <lineage>
        <taxon>Eukaryota</taxon>
        <taxon>Fungi</taxon>
        <taxon>Dikarya</taxon>
        <taxon>Basidiomycota</taxon>
        <taxon>Agaricomycotina</taxon>
        <taxon>Agaricomycetes</taxon>
        <taxon>Russulales</taxon>
        <taxon>Russulaceae</taxon>
        <taxon>Russula</taxon>
    </lineage>
</organism>
<proteinExistence type="predicted"/>
<name>A0A9P5MPG7_9AGAM</name>
<reference evidence="1" key="1">
    <citation type="submission" date="2019-10" db="EMBL/GenBank/DDBJ databases">
        <authorList>
            <consortium name="DOE Joint Genome Institute"/>
            <person name="Kuo A."/>
            <person name="Miyauchi S."/>
            <person name="Kiss E."/>
            <person name="Drula E."/>
            <person name="Kohler A."/>
            <person name="Sanchez-Garcia M."/>
            <person name="Andreopoulos B."/>
            <person name="Barry K.W."/>
            <person name="Bonito G."/>
            <person name="Buee M."/>
            <person name="Carver A."/>
            <person name="Chen C."/>
            <person name="Cichocki N."/>
            <person name="Clum A."/>
            <person name="Culley D."/>
            <person name="Crous P.W."/>
            <person name="Fauchery L."/>
            <person name="Girlanda M."/>
            <person name="Hayes R."/>
            <person name="Keri Z."/>
            <person name="LaButti K."/>
            <person name="Lipzen A."/>
            <person name="Lombard V."/>
            <person name="Magnuson J."/>
            <person name="Maillard F."/>
            <person name="Morin E."/>
            <person name="Murat C."/>
            <person name="Nolan M."/>
            <person name="Ohm R."/>
            <person name="Pangilinan J."/>
            <person name="Pereira M."/>
            <person name="Perotto S."/>
            <person name="Peter M."/>
            <person name="Riley R."/>
            <person name="Sitrit Y."/>
            <person name="Stielow B."/>
            <person name="Szollosi G."/>
            <person name="Zifcakova L."/>
            <person name="Stursova M."/>
            <person name="Spatafora J.W."/>
            <person name="Tedersoo L."/>
            <person name="Vaario L.-M."/>
            <person name="Yamada A."/>
            <person name="Yan M."/>
            <person name="Wang P."/>
            <person name="Xu J."/>
            <person name="Bruns T."/>
            <person name="Baldrian P."/>
            <person name="Vilgalys R."/>
            <person name="Henrissat B."/>
            <person name="Grigoriev I.V."/>
            <person name="Hibbett D."/>
            <person name="Nagy L.G."/>
            <person name="Martin F.M."/>
        </authorList>
    </citation>
    <scope>NUCLEOTIDE SEQUENCE</scope>
    <source>
        <strain evidence="1">Prilba</strain>
    </source>
</reference>
<gene>
    <name evidence="1" type="ORF">DFH94DRAFT_769154</name>
</gene>
<sequence length="90" mass="10055">MPPYMKAPMLPPLLSLLPPIVSTPFCLTYRRIHCATSPVISQARPFIFIRSTPVLFLFPPNLLFHPTPPLICPPLAVPPFHNKPSKQLSS</sequence>
<dbReference type="OrthoDB" id="10630243at2759"/>
<accession>A0A9P5MPG7</accession>
<keyword evidence="2" id="KW-1185">Reference proteome</keyword>